<evidence type="ECO:0000256" key="5">
    <source>
        <dbReference type="ARBA" id="ARBA00022989"/>
    </source>
</evidence>
<comment type="subcellular location">
    <subcellularLocation>
        <location evidence="1 7">Cell membrane</location>
        <topology evidence="1 7">Multi-pass membrane protein</topology>
    </subcellularLocation>
</comment>
<evidence type="ECO:0000256" key="7">
    <source>
        <dbReference type="RuleBase" id="RU363032"/>
    </source>
</evidence>
<keyword evidence="3" id="KW-1003">Cell membrane</keyword>
<protein>
    <submittedName>
        <fullName evidence="9">Carbohydrate ABC transporter permease</fullName>
    </submittedName>
</protein>
<dbReference type="RefSeq" id="WP_378577843.1">
    <property type="nucleotide sequence ID" value="NZ_JBHSFQ010000026.1"/>
</dbReference>
<keyword evidence="4 7" id="KW-0812">Transmembrane</keyword>
<feature type="transmembrane region" description="Helical" evidence="7">
    <location>
        <begin position="125"/>
        <end position="147"/>
    </location>
</feature>
<dbReference type="PANTHER" id="PTHR32243">
    <property type="entry name" value="MALTOSE TRANSPORT SYSTEM PERMEASE-RELATED"/>
    <property type="match status" value="1"/>
</dbReference>
<dbReference type="InterPro" id="IPR050901">
    <property type="entry name" value="BP-dep_ABC_trans_perm"/>
</dbReference>
<dbReference type="CDD" id="cd06261">
    <property type="entry name" value="TM_PBP2"/>
    <property type="match status" value="1"/>
</dbReference>
<keyword evidence="6 7" id="KW-0472">Membrane</keyword>
<dbReference type="InterPro" id="IPR000515">
    <property type="entry name" value="MetI-like"/>
</dbReference>
<reference evidence="10" key="1">
    <citation type="journal article" date="2019" name="Int. J. Syst. Evol. Microbiol.">
        <title>The Global Catalogue of Microorganisms (GCM) 10K type strain sequencing project: providing services to taxonomists for standard genome sequencing and annotation.</title>
        <authorList>
            <consortium name="The Broad Institute Genomics Platform"/>
            <consortium name="The Broad Institute Genome Sequencing Center for Infectious Disease"/>
            <person name="Wu L."/>
            <person name="Ma J."/>
        </authorList>
    </citation>
    <scope>NUCLEOTIDE SEQUENCE [LARGE SCALE GENOMIC DNA]</scope>
    <source>
        <strain evidence="10">XZYJ18</strain>
    </source>
</reference>
<evidence type="ECO:0000256" key="6">
    <source>
        <dbReference type="ARBA" id="ARBA00023136"/>
    </source>
</evidence>
<feature type="transmembrane region" description="Helical" evidence="7">
    <location>
        <begin position="255"/>
        <end position="280"/>
    </location>
</feature>
<name>A0ABV9E1I5_9ACTN</name>
<dbReference type="Proteomes" id="UP001595923">
    <property type="component" value="Unassembled WGS sequence"/>
</dbReference>
<feature type="transmembrane region" description="Helical" evidence="7">
    <location>
        <begin position="153"/>
        <end position="175"/>
    </location>
</feature>
<dbReference type="PANTHER" id="PTHR32243:SF18">
    <property type="entry name" value="INNER MEMBRANE ABC TRANSPORTER PERMEASE PROTEIN YCJP"/>
    <property type="match status" value="1"/>
</dbReference>
<comment type="similarity">
    <text evidence="7">Belongs to the binding-protein-dependent transport system permease family.</text>
</comment>
<dbReference type="PROSITE" id="PS50928">
    <property type="entry name" value="ABC_TM1"/>
    <property type="match status" value="1"/>
</dbReference>
<gene>
    <name evidence="9" type="ORF">ACFO4E_22250</name>
</gene>
<evidence type="ECO:0000313" key="10">
    <source>
        <dbReference type="Proteomes" id="UP001595923"/>
    </source>
</evidence>
<keyword evidence="10" id="KW-1185">Reference proteome</keyword>
<organism evidence="9 10">
    <name type="scientific">Nocardiopsis mangrovi</name>
    <dbReference type="NCBI Taxonomy" id="1179818"/>
    <lineage>
        <taxon>Bacteria</taxon>
        <taxon>Bacillati</taxon>
        <taxon>Actinomycetota</taxon>
        <taxon>Actinomycetes</taxon>
        <taxon>Streptosporangiales</taxon>
        <taxon>Nocardiopsidaceae</taxon>
        <taxon>Nocardiopsis</taxon>
    </lineage>
</organism>
<dbReference type="Pfam" id="PF00528">
    <property type="entry name" value="BPD_transp_1"/>
    <property type="match status" value="1"/>
</dbReference>
<dbReference type="SUPFAM" id="SSF161098">
    <property type="entry name" value="MetI-like"/>
    <property type="match status" value="1"/>
</dbReference>
<accession>A0ABV9E1I5</accession>
<sequence length="295" mass="31580">MTGGTRAPRATRATWAGSRGRRATGRALQYLALAGYLVFLGFPLVWLASTALKTSREMARLDPTWIPLDPTLANFAAAFGEQDLVGAAQRSLVVALASSVLVVLIALPAAYALARFRSRLNRVALGWVLVSQVFPFILIIIPVFMILRTMGLVNTLAGLVVVHVTFCLPFVLWMLQGYVRGVPPVLEEAAAVDGAGRWRTVASVVAPLLAPGVVAALMFGFISSWNEFLFALILLKDPQVQTLPLALVRFTGPEGVVRLGPLAAASLLATIPSLVFFTFIQRRLKGGMVSGAVKG</sequence>
<keyword evidence="5 7" id="KW-1133">Transmembrane helix</keyword>
<evidence type="ECO:0000256" key="1">
    <source>
        <dbReference type="ARBA" id="ARBA00004651"/>
    </source>
</evidence>
<dbReference type="InterPro" id="IPR035906">
    <property type="entry name" value="MetI-like_sf"/>
</dbReference>
<feature type="domain" description="ABC transmembrane type-1" evidence="8">
    <location>
        <begin position="88"/>
        <end position="280"/>
    </location>
</feature>
<proteinExistence type="inferred from homology"/>
<evidence type="ECO:0000259" key="8">
    <source>
        <dbReference type="PROSITE" id="PS50928"/>
    </source>
</evidence>
<evidence type="ECO:0000256" key="2">
    <source>
        <dbReference type="ARBA" id="ARBA00022448"/>
    </source>
</evidence>
<evidence type="ECO:0000256" key="4">
    <source>
        <dbReference type="ARBA" id="ARBA00022692"/>
    </source>
</evidence>
<keyword evidence="2 7" id="KW-0813">Transport</keyword>
<evidence type="ECO:0000256" key="3">
    <source>
        <dbReference type="ARBA" id="ARBA00022475"/>
    </source>
</evidence>
<evidence type="ECO:0000313" key="9">
    <source>
        <dbReference type="EMBL" id="MFC4564588.1"/>
    </source>
</evidence>
<dbReference type="Gene3D" id="1.10.3720.10">
    <property type="entry name" value="MetI-like"/>
    <property type="match status" value="1"/>
</dbReference>
<feature type="transmembrane region" description="Helical" evidence="7">
    <location>
        <begin position="27"/>
        <end position="48"/>
    </location>
</feature>
<dbReference type="EMBL" id="JBHSFQ010000026">
    <property type="protein sequence ID" value="MFC4564588.1"/>
    <property type="molecule type" value="Genomic_DNA"/>
</dbReference>
<comment type="caution">
    <text evidence="9">The sequence shown here is derived from an EMBL/GenBank/DDBJ whole genome shotgun (WGS) entry which is preliminary data.</text>
</comment>
<feature type="transmembrane region" description="Helical" evidence="7">
    <location>
        <begin position="92"/>
        <end position="113"/>
    </location>
</feature>
<feature type="transmembrane region" description="Helical" evidence="7">
    <location>
        <begin position="208"/>
        <end position="235"/>
    </location>
</feature>